<dbReference type="eggNOG" id="COG4989">
    <property type="taxonomic scope" value="Bacteria"/>
</dbReference>
<dbReference type="EMBL" id="CP000557">
    <property type="protein sequence ID" value="ABO67067.1"/>
    <property type="molecule type" value="Genomic_DNA"/>
</dbReference>
<dbReference type="FunFam" id="3.20.20.100:FF:000008">
    <property type="entry name" value="Aldo/keto reductase family oxidoreductase"/>
    <property type="match status" value="1"/>
</dbReference>
<dbReference type="Proteomes" id="UP000001578">
    <property type="component" value="Chromosome"/>
</dbReference>
<name>A4IP13_GEOTN</name>
<gene>
    <name evidence="5" type="ordered locus">GTNG_1703</name>
</gene>
<evidence type="ECO:0000313" key="5">
    <source>
        <dbReference type="EMBL" id="ABO67067.1"/>
    </source>
</evidence>
<dbReference type="GO" id="GO:0005829">
    <property type="term" value="C:cytosol"/>
    <property type="evidence" value="ECO:0007669"/>
    <property type="project" value="TreeGrafter"/>
</dbReference>
<keyword evidence="1" id="KW-0521">NADP</keyword>
<reference evidence="5 6" key="1">
    <citation type="journal article" date="2007" name="Proc. Natl. Acad. Sci. U.S.A.">
        <title>Genome and proteome of long-chain alkane degrading Geobacillus thermodenitrificans NG80-2 isolated from a deep-subsurface oil reservoir.</title>
        <authorList>
            <person name="Feng L."/>
            <person name="Wang W."/>
            <person name="Cheng J."/>
            <person name="Ren Y."/>
            <person name="Zhao G."/>
            <person name="Gao C."/>
            <person name="Tang Y."/>
            <person name="Liu X."/>
            <person name="Han W."/>
            <person name="Peng X."/>
            <person name="Liu R."/>
            <person name="Wang L."/>
        </authorList>
    </citation>
    <scope>NUCLEOTIDE SEQUENCE [LARGE SCALE GENOMIC DNA]</scope>
    <source>
        <strain evidence="5 6">NG80-2</strain>
    </source>
</reference>
<dbReference type="PANTHER" id="PTHR43364:SF1">
    <property type="entry name" value="OXIDOREDUCTASE YDHF"/>
    <property type="match status" value="1"/>
</dbReference>
<protein>
    <submittedName>
        <fullName evidence="5">Aryl-alcohol dehydrogenase</fullName>
    </submittedName>
</protein>
<dbReference type="HOGENOM" id="CLU_023205_8_0_9"/>
<evidence type="ECO:0000313" key="6">
    <source>
        <dbReference type="Proteomes" id="UP000001578"/>
    </source>
</evidence>
<evidence type="ECO:0000256" key="1">
    <source>
        <dbReference type="ARBA" id="ARBA00022857"/>
    </source>
</evidence>
<dbReference type="InterPro" id="IPR023210">
    <property type="entry name" value="NADP_OxRdtase_dom"/>
</dbReference>
<dbReference type="InterPro" id="IPR020471">
    <property type="entry name" value="AKR"/>
</dbReference>
<dbReference type="KEGG" id="gtn:GTNG_1703"/>
<dbReference type="InterPro" id="IPR050523">
    <property type="entry name" value="AKR_Detox_Biosynth"/>
</dbReference>
<dbReference type="CDD" id="cd19092">
    <property type="entry name" value="AKR_BsYcsN_EcYdhF-like"/>
    <property type="match status" value="1"/>
</dbReference>
<dbReference type="PRINTS" id="PR00069">
    <property type="entry name" value="ALDKETRDTASE"/>
</dbReference>
<evidence type="ECO:0000256" key="3">
    <source>
        <dbReference type="ARBA" id="ARBA00038157"/>
    </source>
</evidence>
<dbReference type="SUPFAM" id="SSF51430">
    <property type="entry name" value="NAD(P)-linked oxidoreductase"/>
    <property type="match status" value="1"/>
</dbReference>
<organism evidence="5 6">
    <name type="scientific">Geobacillus thermodenitrificans (strain NG80-2)</name>
    <dbReference type="NCBI Taxonomy" id="420246"/>
    <lineage>
        <taxon>Bacteria</taxon>
        <taxon>Bacillati</taxon>
        <taxon>Bacillota</taxon>
        <taxon>Bacilli</taxon>
        <taxon>Bacillales</taxon>
        <taxon>Anoxybacillaceae</taxon>
        <taxon>Geobacillus</taxon>
    </lineage>
</organism>
<dbReference type="Pfam" id="PF00248">
    <property type="entry name" value="Aldo_ket_red"/>
    <property type="match status" value="1"/>
</dbReference>
<dbReference type="InterPro" id="IPR036812">
    <property type="entry name" value="NAD(P)_OxRdtase_dom_sf"/>
</dbReference>
<comment type="similarity">
    <text evidence="3">Belongs to the aldo/keto reductase family. Aldo/keto reductase 2 subfamily.</text>
</comment>
<accession>A4IP13</accession>
<dbReference type="GO" id="GO:0016491">
    <property type="term" value="F:oxidoreductase activity"/>
    <property type="evidence" value="ECO:0007669"/>
    <property type="project" value="UniProtKB-KW"/>
</dbReference>
<dbReference type="AlphaFoldDB" id="A4IP13"/>
<feature type="domain" description="NADP-dependent oxidoreductase" evidence="4">
    <location>
        <begin position="71"/>
        <end position="342"/>
    </location>
</feature>
<sequence length="352" mass="40115">MPCQRPTLAMEWPKEASPTARRAGASYDHVLSVFFLSSVVCANRNVLAKKEERKRMMERVQLADNLSFSRVIYGCWRLADWGYSARQLLSLIEFCLERGITTFDHADIYGNYTCESRFGDALTLKPSLRSQIEIVTKCGIKLPSKYGMKLYDTSKDHIIASVEQSLRNFRTDYIDVLLIHRPDPFMNPEEVAEAFCQLKADGKVRYFGVSNFKRSQLSMLESYLPFPLVTNQIEVSAYRLENLEDGTVDLCLEKRMPPMVWSPLAGGAIFSADDDRAVRLRDTLEQVRGELGAETIDEVLYAWLFAHPARMMPIVGSGKQERIERAVRALSFSLSREQWFAILQSSMGHDVP</sequence>
<evidence type="ECO:0000256" key="2">
    <source>
        <dbReference type="ARBA" id="ARBA00023002"/>
    </source>
</evidence>
<evidence type="ECO:0000259" key="4">
    <source>
        <dbReference type="Pfam" id="PF00248"/>
    </source>
</evidence>
<proteinExistence type="inferred from homology"/>
<keyword evidence="2" id="KW-0560">Oxidoreductase</keyword>
<dbReference type="PANTHER" id="PTHR43364">
    <property type="entry name" value="NADH-SPECIFIC METHYLGLYOXAL REDUCTASE-RELATED"/>
    <property type="match status" value="1"/>
</dbReference>
<dbReference type="Gene3D" id="3.20.20.100">
    <property type="entry name" value="NADP-dependent oxidoreductase domain"/>
    <property type="match status" value="1"/>
</dbReference>